<gene>
    <name evidence="3" type="ORF">ACFP1H_04080</name>
</gene>
<accession>A0ABW1T6R7</accession>
<comment type="caution">
    <text evidence="3">The sequence shown here is derived from an EMBL/GenBank/DDBJ whole genome shotgun (WGS) entry which is preliminary data.</text>
</comment>
<evidence type="ECO:0008006" key="5">
    <source>
        <dbReference type="Google" id="ProtNLM"/>
    </source>
</evidence>
<feature type="region of interest" description="Disordered" evidence="1">
    <location>
        <begin position="260"/>
        <end position="282"/>
    </location>
</feature>
<evidence type="ECO:0000256" key="1">
    <source>
        <dbReference type="SAM" id="MobiDB-lite"/>
    </source>
</evidence>
<proteinExistence type="predicted"/>
<feature type="region of interest" description="Disordered" evidence="1">
    <location>
        <begin position="115"/>
        <end position="140"/>
    </location>
</feature>
<evidence type="ECO:0000313" key="3">
    <source>
        <dbReference type="EMBL" id="MFC6253759.1"/>
    </source>
</evidence>
<feature type="chain" id="PRO_5046439491" description="D-alanyl-D-alanine carboxypeptidase" evidence="2">
    <location>
        <begin position="31"/>
        <end position="282"/>
    </location>
</feature>
<reference evidence="4" key="1">
    <citation type="journal article" date="2019" name="Int. J. Syst. Evol. Microbiol.">
        <title>The Global Catalogue of Microorganisms (GCM) 10K type strain sequencing project: providing services to taxonomists for standard genome sequencing and annotation.</title>
        <authorList>
            <consortium name="The Broad Institute Genomics Platform"/>
            <consortium name="The Broad Institute Genome Sequencing Center for Infectious Disease"/>
            <person name="Wu L."/>
            <person name="Ma J."/>
        </authorList>
    </citation>
    <scope>NUCLEOTIDE SEQUENCE [LARGE SCALE GENOMIC DNA]</scope>
    <source>
        <strain evidence="4">CCM 8950</strain>
    </source>
</reference>
<dbReference type="EMBL" id="JBHSSA010000035">
    <property type="protein sequence ID" value="MFC6253759.1"/>
    <property type="molecule type" value="Genomic_DNA"/>
</dbReference>
<organism evidence="3 4">
    <name type="scientific">Secundilactobacillus hailunensis</name>
    <dbReference type="NCBI Taxonomy" id="2559923"/>
    <lineage>
        <taxon>Bacteria</taxon>
        <taxon>Bacillati</taxon>
        <taxon>Bacillota</taxon>
        <taxon>Bacilli</taxon>
        <taxon>Lactobacillales</taxon>
        <taxon>Lactobacillaceae</taxon>
        <taxon>Secundilactobacillus</taxon>
    </lineage>
</organism>
<feature type="compositionally biased region" description="Low complexity" evidence="1">
    <location>
        <begin position="115"/>
        <end position="134"/>
    </location>
</feature>
<sequence length="282" mass="30773">MKKLNQVGLSLLVVSGMLLGLSVTQSTAHARTYLRYYENIANQNATVTNRNATVYTSGSLKHRAGTMWNYHAKVEQYYAAHVTKNGKTSVYYKFRDGKRTGWVWHGYLKPIVSNTGATTSTTPASTKNPSTTASGKSIAPGTTVENEDWTALAKKAGVDDNQAYIMQLFSGTIYNQKVQNVANLSWNEADSADFDDSDQALQENSSRYGVNSTGIVAIRFTASTNKYHDYTAIKNAIEKAGYDASARAKFTGWSIGAEYEEPGSYSEGPKDGDGLILLVPNP</sequence>
<dbReference type="RefSeq" id="WP_137630181.1">
    <property type="nucleotide sequence ID" value="NZ_BJDO01000005.1"/>
</dbReference>
<protein>
    <recommendedName>
        <fullName evidence="5">D-alanyl-D-alanine carboxypeptidase</fullName>
    </recommendedName>
</protein>
<dbReference type="Proteomes" id="UP001596190">
    <property type="component" value="Unassembled WGS sequence"/>
</dbReference>
<name>A0ABW1T6R7_9LACO</name>
<keyword evidence="4" id="KW-1185">Reference proteome</keyword>
<evidence type="ECO:0000313" key="4">
    <source>
        <dbReference type="Proteomes" id="UP001596190"/>
    </source>
</evidence>
<feature type="signal peptide" evidence="2">
    <location>
        <begin position="1"/>
        <end position="30"/>
    </location>
</feature>
<keyword evidence="2" id="KW-0732">Signal</keyword>
<evidence type="ECO:0000256" key="2">
    <source>
        <dbReference type="SAM" id="SignalP"/>
    </source>
</evidence>